<evidence type="ECO:0000313" key="2">
    <source>
        <dbReference type="EMBL" id="CDF34243.1"/>
    </source>
</evidence>
<dbReference type="KEGG" id="ccp:CHC_T00002942001"/>
<accession>R7Q8W0</accession>
<protein>
    <submittedName>
        <fullName evidence="2">Uncharacterized protein</fullName>
    </submittedName>
</protein>
<evidence type="ECO:0000313" key="3">
    <source>
        <dbReference type="Proteomes" id="UP000012073"/>
    </source>
</evidence>
<name>R7Q8W0_CHOCR</name>
<reference evidence="3" key="1">
    <citation type="journal article" date="2013" name="Proc. Natl. Acad. Sci. U.S.A.">
        <title>Genome structure and metabolic features in the red seaweed Chondrus crispus shed light on evolution of the Archaeplastida.</title>
        <authorList>
            <person name="Collen J."/>
            <person name="Porcel B."/>
            <person name="Carre W."/>
            <person name="Ball S.G."/>
            <person name="Chaparro C."/>
            <person name="Tonon T."/>
            <person name="Barbeyron T."/>
            <person name="Michel G."/>
            <person name="Noel B."/>
            <person name="Valentin K."/>
            <person name="Elias M."/>
            <person name="Artiguenave F."/>
            <person name="Arun A."/>
            <person name="Aury J.M."/>
            <person name="Barbosa-Neto J.F."/>
            <person name="Bothwell J.H."/>
            <person name="Bouget F.Y."/>
            <person name="Brillet L."/>
            <person name="Cabello-Hurtado F."/>
            <person name="Capella-Gutierrez S."/>
            <person name="Charrier B."/>
            <person name="Cladiere L."/>
            <person name="Cock J.M."/>
            <person name="Coelho S.M."/>
            <person name="Colleoni C."/>
            <person name="Czjzek M."/>
            <person name="Da Silva C."/>
            <person name="Delage L."/>
            <person name="Denoeud F."/>
            <person name="Deschamps P."/>
            <person name="Dittami S.M."/>
            <person name="Gabaldon T."/>
            <person name="Gachon C.M."/>
            <person name="Groisillier A."/>
            <person name="Herve C."/>
            <person name="Jabbari K."/>
            <person name="Katinka M."/>
            <person name="Kloareg B."/>
            <person name="Kowalczyk N."/>
            <person name="Labadie K."/>
            <person name="Leblanc C."/>
            <person name="Lopez P.J."/>
            <person name="McLachlan D.H."/>
            <person name="Meslet-Cladiere L."/>
            <person name="Moustafa A."/>
            <person name="Nehr Z."/>
            <person name="Nyvall Collen P."/>
            <person name="Panaud O."/>
            <person name="Partensky F."/>
            <person name="Poulain J."/>
            <person name="Rensing S.A."/>
            <person name="Rousvoal S."/>
            <person name="Samson G."/>
            <person name="Symeonidi A."/>
            <person name="Weissenbach J."/>
            <person name="Zambounis A."/>
            <person name="Wincker P."/>
            <person name="Boyen C."/>
        </authorList>
    </citation>
    <scope>NUCLEOTIDE SEQUENCE [LARGE SCALE GENOMIC DNA]</scope>
    <source>
        <strain evidence="3">cv. Stackhouse</strain>
    </source>
</reference>
<organism evidence="2 3">
    <name type="scientific">Chondrus crispus</name>
    <name type="common">Carrageen Irish moss</name>
    <name type="synonym">Polymorpha crispa</name>
    <dbReference type="NCBI Taxonomy" id="2769"/>
    <lineage>
        <taxon>Eukaryota</taxon>
        <taxon>Rhodophyta</taxon>
        <taxon>Florideophyceae</taxon>
        <taxon>Rhodymeniophycidae</taxon>
        <taxon>Gigartinales</taxon>
        <taxon>Gigartinaceae</taxon>
        <taxon>Chondrus</taxon>
    </lineage>
</organism>
<gene>
    <name evidence="2" type="ORF">CHC_T00002942001</name>
</gene>
<dbReference type="AlphaFoldDB" id="R7Q8W0"/>
<proteinExistence type="predicted"/>
<dbReference type="RefSeq" id="XP_005714062.1">
    <property type="nucleotide sequence ID" value="XM_005714005.1"/>
</dbReference>
<feature type="region of interest" description="Disordered" evidence="1">
    <location>
        <begin position="85"/>
        <end position="106"/>
    </location>
</feature>
<sequence>MYIYTRCWACDGQTSYPPASVFKYVHTQFHLRSHLASSDFVYIVKKLHPHIRQGAMCQTYVHRYACAHVTESTKMCSQAVRDTNPERNPISPANCPNRKGKKVTEHSSPCGGSDCILSRKGGVWTCCSCNKTPNRRNRCQGCNKTICRSCTAVKE</sequence>
<evidence type="ECO:0000256" key="1">
    <source>
        <dbReference type="SAM" id="MobiDB-lite"/>
    </source>
</evidence>
<dbReference type="EMBL" id="HG001679">
    <property type="protein sequence ID" value="CDF34243.1"/>
    <property type="molecule type" value="Genomic_DNA"/>
</dbReference>
<dbReference type="Proteomes" id="UP000012073">
    <property type="component" value="Unassembled WGS sequence"/>
</dbReference>
<keyword evidence="3" id="KW-1185">Reference proteome</keyword>
<dbReference type="Gramene" id="CDF34243">
    <property type="protein sequence ID" value="CDF34243"/>
    <property type="gene ID" value="CHC_T00002942001"/>
</dbReference>
<dbReference type="GeneID" id="17321772"/>